<gene>
    <name evidence="3" type="ORF">OZSIB_3299</name>
</gene>
<dbReference type="GO" id="GO:0005975">
    <property type="term" value="P:carbohydrate metabolic process"/>
    <property type="evidence" value="ECO:0007669"/>
    <property type="project" value="InterPro"/>
</dbReference>
<dbReference type="Pfam" id="PF01522">
    <property type="entry name" value="Polysacc_deac_1"/>
    <property type="match status" value="1"/>
</dbReference>
<dbReference type="AlphaFoldDB" id="A0A367ZFR7"/>
<dbReference type="InterPro" id="IPR002509">
    <property type="entry name" value="NODB_dom"/>
</dbReference>
<reference evidence="3 4" key="1">
    <citation type="submission" date="2018-05" db="EMBL/GenBank/DDBJ databases">
        <title>A metagenomic window into the 2 km-deep terrestrial subsurface aquifer revealed taxonomically and functionally diverse microbial community comprising novel uncultured bacterial lineages.</title>
        <authorList>
            <person name="Kadnikov V.V."/>
            <person name="Mardanov A.V."/>
            <person name="Beletsky A.V."/>
            <person name="Banks D."/>
            <person name="Pimenov N.V."/>
            <person name="Frank Y.A."/>
            <person name="Karnachuk O.V."/>
            <person name="Ravin N.V."/>
        </authorList>
    </citation>
    <scope>NUCLEOTIDE SEQUENCE [LARGE SCALE GENOMIC DNA]</scope>
    <source>
        <strain evidence="3">BY5</strain>
    </source>
</reference>
<feature type="signal peptide" evidence="1">
    <location>
        <begin position="1"/>
        <end position="30"/>
    </location>
</feature>
<sequence>MHHSCCANSRPLPGGLLLLLFTLATGVASAALTPLERPGATPPALQAAPASRPAQALALEEEATEGGFVFYNRKLIAETMGRMRQLLLTFDDGPHPVTTPQVLDILKRWNVKGVFFVVGMNARKYPDLVRRIHAEGHTIGNHTWYHLNLKKFSPERIRKEIRETNDLIQQLTGVRPRLFRPPYGSLNATVVEILRQEGMDIMLWTFDPRDWRNRSMVQTVASLKKQLHLENGGKGGIILLHDPLPSTAASLDPLLAALSQSNLLPTAYHRGPTQGREFWAARSPFLWRTFHWKRPFQPDGARYPVLTSLLQPPPPGDFSAMALLRAKKSGQLFTTLVTRAF</sequence>
<organism evidence="3 4">
    <name type="scientific">Candidatus Ozemobacter sibiricus</name>
    <dbReference type="NCBI Taxonomy" id="2268124"/>
    <lineage>
        <taxon>Bacteria</taxon>
        <taxon>Candidatus Ozemobacteria</taxon>
        <taxon>Candidatus Ozemobacterales</taxon>
        <taxon>Candidatus Ozemobacteraceae</taxon>
        <taxon>Candidatus Ozemobacter</taxon>
    </lineage>
</organism>
<dbReference type="GO" id="GO:0016810">
    <property type="term" value="F:hydrolase activity, acting on carbon-nitrogen (but not peptide) bonds"/>
    <property type="evidence" value="ECO:0007669"/>
    <property type="project" value="InterPro"/>
</dbReference>
<feature type="chain" id="PRO_5017084714" evidence="1">
    <location>
        <begin position="31"/>
        <end position="341"/>
    </location>
</feature>
<feature type="domain" description="NodB homology" evidence="2">
    <location>
        <begin position="84"/>
        <end position="267"/>
    </location>
</feature>
<proteinExistence type="predicted"/>
<dbReference type="EMBL" id="QOQW01000035">
    <property type="protein sequence ID" value="RCK76707.1"/>
    <property type="molecule type" value="Genomic_DNA"/>
</dbReference>
<dbReference type="InterPro" id="IPR050248">
    <property type="entry name" value="Polysacc_deacetylase_ArnD"/>
</dbReference>
<dbReference type="Gene3D" id="3.20.20.370">
    <property type="entry name" value="Glycoside hydrolase/deacetylase"/>
    <property type="match status" value="1"/>
</dbReference>
<evidence type="ECO:0000256" key="1">
    <source>
        <dbReference type="SAM" id="SignalP"/>
    </source>
</evidence>
<dbReference type="SUPFAM" id="SSF88713">
    <property type="entry name" value="Glycoside hydrolase/deacetylase"/>
    <property type="match status" value="1"/>
</dbReference>
<dbReference type="PROSITE" id="PS51677">
    <property type="entry name" value="NODB"/>
    <property type="match status" value="1"/>
</dbReference>
<evidence type="ECO:0000313" key="4">
    <source>
        <dbReference type="Proteomes" id="UP000252355"/>
    </source>
</evidence>
<name>A0A367ZFR7_9BACT</name>
<dbReference type="CDD" id="cd10917">
    <property type="entry name" value="CE4_NodB_like_6s_7s"/>
    <property type="match status" value="1"/>
</dbReference>
<accession>A0A367ZFR7</accession>
<evidence type="ECO:0000313" key="3">
    <source>
        <dbReference type="EMBL" id="RCK76707.1"/>
    </source>
</evidence>
<protein>
    <submittedName>
        <fullName evidence="3">Polysaccharide deacetylase</fullName>
    </submittedName>
</protein>
<keyword evidence="1" id="KW-0732">Signal</keyword>
<dbReference type="InterPro" id="IPR011330">
    <property type="entry name" value="Glyco_hydro/deAcase_b/a-brl"/>
</dbReference>
<evidence type="ECO:0000259" key="2">
    <source>
        <dbReference type="PROSITE" id="PS51677"/>
    </source>
</evidence>
<comment type="caution">
    <text evidence="3">The sequence shown here is derived from an EMBL/GenBank/DDBJ whole genome shotgun (WGS) entry which is preliminary data.</text>
</comment>
<dbReference type="PANTHER" id="PTHR10587">
    <property type="entry name" value="GLYCOSYL TRANSFERASE-RELATED"/>
    <property type="match status" value="1"/>
</dbReference>
<dbReference type="Proteomes" id="UP000252355">
    <property type="component" value="Unassembled WGS sequence"/>
</dbReference>